<dbReference type="EMBL" id="JABWAB010000003">
    <property type="protein sequence ID" value="KAF6057830.1"/>
    <property type="molecule type" value="Genomic_DNA"/>
</dbReference>
<dbReference type="InterPro" id="IPR029044">
    <property type="entry name" value="Nucleotide-diphossugar_trans"/>
</dbReference>
<comment type="pathway">
    <text evidence="2">Protein modification; protein glycosylation.</text>
</comment>
<dbReference type="PANTHER" id="PTHR31392">
    <property type="entry name" value="ALPHA-1,3-MANNOSYLTRANSFERASE MNN1-RELATED"/>
    <property type="match status" value="1"/>
</dbReference>
<evidence type="ECO:0000313" key="14">
    <source>
        <dbReference type="EMBL" id="KAF6057830.1"/>
    </source>
</evidence>
<keyword evidence="10 13" id="KW-0472">Membrane</keyword>
<dbReference type="SUPFAM" id="SSF53448">
    <property type="entry name" value="Nucleotide-diphospho-sugar transferases"/>
    <property type="match status" value="1"/>
</dbReference>
<protein>
    <submittedName>
        <fullName evidence="14">Mannosyltransferase putative family protein</fullName>
    </submittedName>
</protein>
<keyword evidence="6 13" id="KW-0812">Transmembrane</keyword>
<evidence type="ECO:0000256" key="6">
    <source>
        <dbReference type="ARBA" id="ARBA00022692"/>
    </source>
</evidence>
<feature type="region of interest" description="Disordered" evidence="12">
    <location>
        <begin position="237"/>
        <end position="282"/>
    </location>
</feature>
<feature type="compositionally biased region" description="Acidic residues" evidence="12">
    <location>
        <begin position="91"/>
        <end position="103"/>
    </location>
</feature>
<dbReference type="Proteomes" id="UP000590412">
    <property type="component" value="Unassembled WGS sequence"/>
</dbReference>
<reference evidence="14" key="1">
    <citation type="submission" date="2020-03" db="EMBL/GenBank/DDBJ databases">
        <title>FDA dAtabase for Regulatory Grade micrObial Sequences (FDA-ARGOS): Supporting development and validation of Infectious Disease Dx tests.</title>
        <authorList>
            <person name="Campos J."/>
            <person name="Goldberg B."/>
            <person name="Tallon L."/>
            <person name="Sadzewicz L."/>
            <person name="Vavikolanu K."/>
            <person name="Mehta A."/>
            <person name="Aluvathingal J."/>
            <person name="Nadendla S."/>
            <person name="Nandy P."/>
            <person name="Geyer C."/>
            <person name="Yan Y."/>
            <person name="Sichtig H."/>
        </authorList>
    </citation>
    <scope>NUCLEOTIDE SEQUENCE [LARGE SCALE GENOMIC DNA]</scope>
    <source>
        <strain evidence="14">FDAARGOS_652</strain>
    </source>
</reference>
<evidence type="ECO:0000256" key="8">
    <source>
        <dbReference type="ARBA" id="ARBA00022989"/>
    </source>
</evidence>
<feature type="compositionally biased region" description="Polar residues" evidence="12">
    <location>
        <begin position="56"/>
        <end position="90"/>
    </location>
</feature>
<dbReference type="GO" id="GO:0000033">
    <property type="term" value="F:alpha-1,3-mannosyltransferase activity"/>
    <property type="evidence" value="ECO:0007669"/>
    <property type="project" value="TreeGrafter"/>
</dbReference>
<evidence type="ECO:0000256" key="7">
    <source>
        <dbReference type="ARBA" id="ARBA00022968"/>
    </source>
</evidence>
<keyword evidence="9" id="KW-0333">Golgi apparatus</keyword>
<evidence type="ECO:0000256" key="1">
    <source>
        <dbReference type="ARBA" id="ARBA00004323"/>
    </source>
</evidence>
<evidence type="ECO:0000256" key="3">
    <source>
        <dbReference type="ARBA" id="ARBA00009105"/>
    </source>
</evidence>
<comment type="subcellular location">
    <subcellularLocation>
        <location evidence="1">Golgi apparatus membrane</location>
        <topology evidence="1">Single-pass type II membrane protein</topology>
    </subcellularLocation>
</comment>
<evidence type="ECO:0000256" key="2">
    <source>
        <dbReference type="ARBA" id="ARBA00004922"/>
    </source>
</evidence>
<feature type="compositionally biased region" description="Low complexity" evidence="12">
    <location>
        <begin position="241"/>
        <end position="278"/>
    </location>
</feature>
<accession>A0A8X7NR94</accession>
<dbReference type="Pfam" id="PF11051">
    <property type="entry name" value="Mannosyl_trans3"/>
    <property type="match status" value="1"/>
</dbReference>
<comment type="caution">
    <text evidence="14">The sequence shown here is derived from an EMBL/GenBank/DDBJ whole genome shotgun (WGS) entry which is preliminary data.</text>
</comment>
<dbReference type="GO" id="GO:0046354">
    <property type="term" value="P:mannan biosynthetic process"/>
    <property type="evidence" value="ECO:0007669"/>
    <property type="project" value="UniProtKB-ARBA"/>
</dbReference>
<keyword evidence="5" id="KW-0808">Transferase</keyword>
<evidence type="ECO:0000256" key="13">
    <source>
        <dbReference type="SAM" id="Phobius"/>
    </source>
</evidence>
<evidence type="ECO:0000256" key="9">
    <source>
        <dbReference type="ARBA" id="ARBA00023034"/>
    </source>
</evidence>
<organism evidence="14 15">
    <name type="scientific">Candida parapsilosis</name>
    <name type="common">Yeast</name>
    <dbReference type="NCBI Taxonomy" id="5480"/>
    <lineage>
        <taxon>Eukaryota</taxon>
        <taxon>Fungi</taxon>
        <taxon>Dikarya</taxon>
        <taxon>Ascomycota</taxon>
        <taxon>Saccharomycotina</taxon>
        <taxon>Pichiomycetes</taxon>
        <taxon>Debaryomycetaceae</taxon>
        <taxon>Candida/Lodderomyces clade</taxon>
        <taxon>Candida</taxon>
    </lineage>
</organism>
<dbReference type="GO" id="GO:0006493">
    <property type="term" value="P:protein O-linked glycosylation"/>
    <property type="evidence" value="ECO:0007669"/>
    <property type="project" value="TreeGrafter"/>
</dbReference>
<evidence type="ECO:0000256" key="11">
    <source>
        <dbReference type="ARBA" id="ARBA00023180"/>
    </source>
</evidence>
<dbReference type="InterPro" id="IPR022751">
    <property type="entry name" value="Alpha_mannosyltransferase"/>
</dbReference>
<evidence type="ECO:0000313" key="15">
    <source>
        <dbReference type="Proteomes" id="UP000590412"/>
    </source>
</evidence>
<keyword evidence="7" id="KW-0735">Signal-anchor</keyword>
<evidence type="ECO:0000256" key="12">
    <source>
        <dbReference type="SAM" id="MobiDB-lite"/>
    </source>
</evidence>
<proteinExistence type="inferred from homology"/>
<name>A0A8X7NR94_CANPA</name>
<dbReference type="AlphaFoldDB" id="A0A8X7NR94"/>
<sequence length="879" mass="102977">MIKISTRSKKRITVYYASVALWALLILTWYHYNYKPENIVNHSIYDIYDDHYGQTPKLNQRPSNPKLSGTSNNKMNSNNPSLPNTATESDPQGEDGEEDDYEFPDFKNTTIYQTLLDDYNISKEIDFHSTVYDSIFEQHSLDSVLGNLNFKQRCDLYFKHIFLNNPNWIFDPNENYNVVWGAPFQVYKKMHKEELEREFKKKLKMQDQEAVEEPSKEPTEVELHLKLQRLQRIEHQKEQALKQQKAQLKHQQQQKQKQQDQNQNQNQNAPAQPQGNNGPVMNQLDAREESSFENSPDFVEFQRTSYAKWKSHEMDQKIVDNVSVLRLYNKCYVTNDESQQQQSTKRFIKDQKTLIRQIDDEVTQIPKFTPSDQEKRIADVEFSEVFQRRVYPWLSFELPVFERWTGDISNLPPNYRDILNDPSQPVAKSTKLSSSNFLKSYKGLCQGKGIVLSIADKHVDDSVSLIHLLRALNNKLPIQIVYFDNLSDDTKRRIVTAAREDFSHLPQSYYKIAHLFPSDYLDPKSKGLPKQEIWFVNTASVINERYKMKFGGFANKLLATFFNSFNEMMIIDADTVMMQNPQEYFKLQGYKDTGTFFFRDRAVIQNRALSDGEFFKKVSQSTVDSLMFDVPLLTDYTLRRDYFRGLLHTMESGMVLINRQLHFNSILMIVHMNFMHPLKRLSYGDKELYWLGFALAGDENYHFNKHGAAAIGQMTDPQERLRPDGSLHNSKELCSPHPGHINEENNHTLLWINSGFRFCHQAPMVNFAKEVTLGSRLRFLPQTVEAFRTFYYSPLRIKTAIVPPQDPEIHHRWNKQDEPTHGWFMDQHYCQKYLWCGYSVIGGKVSEDEDNTMEGLVIEYSSKERAMFDYLGDIWIGME</sequence>
<feature type="region of interest" description="Disordered" evidence="12">
    <location>
        <begin position="55"/>
        <end position="103"/>
    </location>
</feature>
<keyword evidence="11" id="KW-0325">Glycoprotein</keyword>
<evidence type="ECO:0000256" key="10">
    <source>
        <dbReference type="ARBA" id="ARBA00023136"/>
    </source>
</evidence>
<evidence type="ECO:0000256" key="5">
    <source>
        <dbReference type="ARBA" id="ARBA00022679"/>
    </source>
</evidence>
<dbReference type="PANTHER" id="PTHR31392:SF1">
    <property type="entry name" value="ALPHA-1,3-MANNOSYLTRANSFERASE MNN1-RELATED"/>
    <property type="match status" value="1"/>
</dbReference>
<keyword evidence="4 14" id="KW-0328">Glycosyltransferase</keyword>
<dbReference type="GO" id="GO:0000139">
    <property type="term" value="C:Golgi membrane"/>
    <property type="evidence" value="ECO:0007669"/>
    <property type="project" value="UniProtKB-SubCell"/>
</dbReference>
<comment type="similarity">
    <text evidence="3">Belongs to the MNN1/MNT family.</text>
</comment>
<feature type="transmembrane region" description="Helical" evidence="13">
    <location>
        <begin position="12"/>
        <end position="32"/>
    </location>
</feature>
<evidence type="ECO:0000256" key="4">
    <source>
        <dbReference type="ARBA" id="ARBA00022676"/>
    </source>
</evidence>
<gene>
    <name evidence="14" type="ORF">FOB60_002385</name>
</gene>
<keyword evidence="8 13" id="KW-1133">Transmembrane helix</keyword>